<feature type="non-terminal residue" evidence="1">
    <location>
        <position position="1"/>
    </location>
</feature>
<organism evidence="1 2">
    <name type="scientific">Verticillium longisporum</name>
    <name type="common">Verticillium dahliae var. longisporum</name>
    <dbReference type="NCBI Taxonomy" id="100787"/>
    <lineage>
        <taxon>Eukaryota</taxon>
        <taxon>Fungi</taxon>
        <taxon>Dikarya</taxon>
        <taxon>Ascomycota</taxon>
        <taxon>Pezizomycotina</taxon>
        <taxon>Sordariomycetes</taxon>
        <taxon>Hypocreomycetidae</taxon>
        <taxon>Glomerellales</taxon>
        <taxon>Plectosphaerellaceae</taxon>
        <taxon>Verticillium</taxon>
    </lineage>
</organism>
<gene>
    <name evidence="1" type="ORF">BN1708_020278</name>
</gene>
<evidence type="ECO:0000313" key="1">
    <source>
        <dbReference type="EMBL" id="CRK37562.1"/>
    </source>
</evidence>
<protein>
    <submittedName>
        <fullName evidence="1">Uncharacterized protein</fullName>
    </submittedName>
</protein>
<dbReference type="Proteomes" id="UP000044602">
    <property type="component" value="Unassembled WGS sequence"/>
</dbReference>
<dbReference type="EMBL" id="CVQH01024752">
    <property type="protein sequence ID" value="CRK37562.1"/>
    <property type="molecule type" value="Genomic_DNA"/>
</dbReference>
<dbReference type="AlphaFoldDB" id="A0A0G4MTQ1"/>
<sequence length="16" mass="1869">HRPPGQLSPDPRLRRS</sequence>
<evidence type="ECO:0000313" key="2">
    <source>
        <dbReference type="Proteomes" id="UP000044602"/>
    </source>
</evidence>
<accession>A0A0G4MTQ1</accession>
<proteinExistence type="predicted"/>
<reference evidence="1 2" key="1">
    <citation type="submission" date="2015-05" db="EMBL/GenBank/DDBJ databases">
        <authorList>
            <person name="Wang D.B."/>
            <person name="Wang M."/>
        </authorList>
    </citation>
    <scope>NUCLEOTIDE SEQUENCE [LARGE SCALE GENOMIC DNA]</scope>
    <source>
        <strain evidence="1">VL1</strain>
    </source>
</reference>
<name>A0A0G4MTQ1_VERLO</name>
<keyword evidence="2" id="KW-1185">Reference proteome</keyword>